<evidence type="ECO:0000313" key="7">
    <source>
        <dbReference type="EMBL" id="NYH94836.1"/>
    </source>
</evidence>
<protein>
    <submittedName>
        <fullName evidence="7">AcrR family transcriptional regulator</fullName>
    </submittedName>
</protein>
<sequence>MPLIVDHDERRAIIADIVKEMIAETGMDSVTVRAVARKAGYSSTILSHYFRDKQHLLISAFASVLGEAPKRVEAVMEARGTMLECLCALLPTTESNLRDWQAWFGFWGKATHDPALAEERLIGIEETRKMLHVILEYGIKRDEAPANLDIPYYANHVQIYLNGLAAMVITKPEDWPMKDQHAALKSQVMLMSAYPEGPED</sequence>
<evidence type="ECO:0000256" key="1">
    <source>
        <dbReference type="ARBA" id="ARBA00022491"/>
    </source>
</evidence>
<dbReference type="PANTHER" id="PTHR30055:SF234">
    <property type="entry name" value="HTH-TYPE TRANSCRIPTIONAL REGULATOR BETI"/>
    <property type="match status" value="1"/>
</dbReference>
<dbReference type="InterPro" id="IPR001647">
    <property type="entry name" value="HTH_TetR"/>
</dbReference>
<dbReference type="Pfam" id="PF13977">
    <property type="entry name" value="TetR_C_6"/>
    <property type="match status" value="1"/>
</dbReference>
<gene>
    <name evidence="7" type="ORF">FHS75_001155</name>
</gene>
<name>A0A7Z0BSE5_9SPHN</name>
<dbReference type="Gene3D" id="1.10.357.10">
    <property type="entry name" value="Tetracycline Repressor, domain 2"/>
    <property type="match status" value="1"/>
</dbReference>
<keyword evidence="4" id="KW-0804">Transcription</keyword>
<keyword evidence="8" id="KW-1185">Reference proteome</keyword>
<dbReference type="InterPro" id="IPR050109">
    <property type="entry name" value="HTH-type_TetR-like_transc_reg"/>
</dbReference>
<dbReference type="InterPro" id="IPR039538">
    <property type="entry name" value="BetI_C"/>
</dbReference>
<evidence type="ECO:0000313" key="8">
    <source>
        <dbReference type="Proteomes" id="UP000522081"/>
    </source>
</evidence>
<keyword evidence="2" id="KW-0805">Transcription regulation</keyword>
<dbReference type="GO" id="GO:0000976">
    <property type="term" value="F:transcription cis-regulatory region binding"/>
    <property type="evidence" value="ECO:0007669"/>
    <property type="project" value="TreeGrafter"/>
</dbReference>
<dbReference type="SUPFAM" id="SSF48498">
    <property type="entry name" value="Tetracyclin repressor-like, C-terminal domain"/>
    <property type="match status" value="1"/>
</dbReference>
<evidence type="ECO:0000256" key="5">
    <source>
        <dbReference type="PROSITE-ProRule" id="PRU00335"/>
    </source>
</evidence>
<reference evidence="7 8" key="1">
    <citation type="submission" date="2020-07" db="EMBL/GenBank/DDBJ databases">
        <title>Genomic Encyclopedia of Type Strains, Phase IV (KMG-IV): sequencing the most valuable type-strain genomes for metagenomic binning, comparative biology and taxonomic classification.</title>
        <authorList>
            <person name="Goeker M."/>
        </authorList>
    </citation>
    <scope>NUCLEOTIDE SEQUENCE [LARGE SCALE GENOMIC DNA]</scope>
    <source>
        <strain evidence="7 8">DSM 29043</strain>
    </source>
</reference>
<dbReference type="Proteomes" id="UP000522081">
    <property type="component" value="Unassembled WGS sequence"/>
</dbReference>
<organism evidence="7 8">
    <name type="scientific">Novosphingobium marinum</name>
    <dbReference type="NCBI Taxonomy" id="1514948"/>
    <lineage>
        <taxon>Bacteria</taxon>
        <taxon>Pseudomonadati</taxon>
        <taxon>Pseudomonadota</taxon>
        <taxon>Alphaproteobacteria</taxon>
        <taxon>Sphingomonadales</taxon>
        <taxon>Sphingomonadaceae</taxon>
        <taxon>Novosphingobium</taxon>
    </lineage>
</organism>
<dbReference type="InterPro" id="IPR009057">
    <property type="entry name" value="Homeodomain-like_sf"/>
</dbReference>
<dbReference type="AlphaFoldDB" id="A0A7Z0BSE5"/>
<evidence type="ECO:0000256" key="3">
    <source>
        <dbReference type="ARBA" id="ARBA00023125"/>
    </source>
</evidence>
<evidence type="ECO:0000256" key="2">
    <source>
        <dbReference type="ARBA" id="ARBA00023015"/>
    </source>
</evidence>
<dbReference type="Pfam" id="PF00440">
    <property type="entry name" value="TetR_N"/>
    <property type="match status" value="1"/>
</dbReference>
<keyword evidence="1" id="KW-0678">Repressor</keyword>
<dbReference type="PROSITE" id="PS50977">
    <property type="entry name" value="HTH_TETR_2"/>
    <property type="match status" value="1"/>
</dbReference>
<dbReference type="SUPFAM" id="SSF46689">
    <property type="entry name" value="Homeodomain-like"/>
    <property type="match status" value="1"/>
</dbReference>
<dbReference type="RefSeq" id="WP_179406782.1">
    <property type="nucleotide sequence ID" value="NZ_BMGF01000006.1"/>
</dbReference>
<accession>A0A7Z0BSE5</accession>
<dbReference type="EMBL" id="JACBZF010000002">
    <property type="protein sequence ID" value="NYH94836.1"/>
    <property type="molecule type" value="Genomic_DNA"/>
</dbReference>
<dbReference type="InterPro" id="IPR036271">
    <property type="entry name" value="Tet_transcr_reg_TetR-rel_C_sf"/>
</dbReference>
<dbReference type="PANTHER" id="PTHR30055">
    <property type="entry name" value="HTH-TYPE TRANSCRIPTIONAL REGULATOR RUTR"/>
    <property type="match status" value="1"/>
</dbReference>
<comment type="caution">
    <text evidence="7">The sequence shown here is derived from an EMBL/GenBank/DDBJ whole genome shotgun (WGS) entry which is preliminary data.</text>
</comment>
<feature type="domain" description="HTH tetR-type" evidence="6">
    <location>
        <begin position="8"/>
        <end position="68"/>
    </location>
</feature>
<evidence type="ECO:0000256" key="4">
    <source>
        <dbReference type="ARBA" id="ARBA00023163"/>
    </source>
</evidence>
<feature type="DNA-binding region" description="H-T-H motif" evidence="5">
    <location>
        <begin position="31"/>
        <end position="50"/>
    </location>
</feature>
<keyword evidence="3 5" id="KW-0238">DNA-binding</keyword>
<proteinExistence type="predicted"/>
<dbReference type="GO" id="GO:0003700">
    <property type="term" value="F:DNA-binding transcription factor activity"/>
    <property type="evidence" value="ECO:0007669"/>
    <property type="project" value="TreeGrafter"/>
</dbReference>
<evidence type="ECO:0000259" key="6">
    <source>
        <dbReference type="PROSITE" id="PS50977"/>
    </source>
</evidence>